<reference evidence="3" key="1">
    <citation type="submission" date="2020-05" db="EMBL/GenBank/DDBJ databases">
        <authorList>
            <person name="Chiriac C."/>
            <person name="Salcher M."/>
            <person name="Ghai R."/>
            <person name="Kavagutti S V."/>
        </authorList>
    </citation>
    <scope>NUCLEOTIDE SEQUENCE</scope>
</reference>
<organism evidence="3">
    <name type="scientific">uncultured Caudovirales phage</name>
    <dbReference type="NCBI Taxonomy" id="2100421"/>
    <lineage>
        <taxon>Viruses</taxon>
        <taxon>Duplodnaviria</taxon>
        <taxon>Heunggongvirae</taxon>
        <taxon>Uroviricota</taxon>
        <taxon>Caudoviricetes</taxon>
        <taxon>Peduoviridae</taxon>
        <taxon>Maltschvirus</taxon>
        <taxon>Maltschvirus maltsch</taxon>
    </lineage>
</organism>
<evidence type="ECO:0000313" key="2">
    <source>
        <dbReference type="EMBL" id="CAB4183022.1"/>
    </source>
</evidence>
<evidence type="ECO:0000313" key="3">
    <source>
        <dbReference type="EMBL" id="CAB5228189.1"/>
    </source>
</evidence>
<proteinExistence type="predicted"/>
<dbReference type="EMBL" id="LR796849">
    <property type="protein sequence ID" value="CAB4169853.1"/>
    <property type="molecule type" value="Genomic_DNA"/>
</dbReference>
<protein>
    <submittedName>
        <fullName evidence="3">Uncharacterized protein</fullName>
    </submittedName>
</protein>
<accession>A0A6J7XAN7</accession>
<evidence type="ECO:0000313" key="1">
    <source>
        <dbReference type="EMBL" id="CAB4169853.1"/>
    </source>
</evidence>
<sequence>MSFPFPRPFPGPVFFGSSIAIDLLANELDGFTIDFVANTRAVKITSDAEKLLLLLGDEWNGLAMDFTTNLYASVYSSNAEELLGNGPNSAELAMTIDFTDNSYAVSA</sequence>
<gene>
    <name evidence="2" type="ORF">UFOVP1087_35</name>
    <name evidence="3" type="ORF">UFOVP1534_10</name>
    <name evidence="1" type="ORF">UFOVP910_5</name>
</gene>
<name>A0A6J7XAN7_9CAUD</name>
<dbReference type="EMBL" id="LR797040">
    <property type="protein sequence ID" value="CAB4183022.1"/>
    <property type="molecule type" value="Genomic_DNA"/>
</dbReference>
<dbReference type="EMBL" id="LR798386">
    <property type="protein sequence ID" value="CAB5228189.1"/>
    <property type="molecule type" value="Genomic_DNA"/>
</dbReference>